<accession>A0A4C1U2X2</accession>
<reference evidence="2 3" key="1">
    <citation type="journal article" date="2019" name="Commun. Biol.">
        <title>The bagworm genome reveals a unique fibroin gene that provides high tensile strength.</title>
        <authorList>
            <person name="Kono N."/>
            <person name="Nakamura H."/>
            <person name="Ohtoshi R."/>
            <person name="Tomita M."/>
            <person name="Numata K."/>
            <person name="Arakawa K."/>
        </authorList>
    </citation>
    <scope>NUCLEOTIDE SEQUENCE [LARGE SCALE GENOMIC DNA]</scope>
</reference>
<name>A0A4C1U2X2_EUMVA</name>
<proteinExistence type="predicted"/>
<dbReference type="EMBL" id="BGZK01000120">
    <property type="protein sequence ID" value="GBP20608.1"/>
    <property type="molecule type" value="Genomic_DNA"/>
</dbReference>
<keyword evidence="3" id="KW-1185">Reference proteome</keyword>
<feature type="chain" id="PRO_5020025455" evidence="1">
    <location>
        <begin position="28"/>
        <end position="384"/>
    </location>
</feature>
<evidence type="ECO:0000313" key="2">
    <source>
        <dbReference type="EMBL" id="GBP20608.1"/>
    </source>
</evidence>
<gene>
    <name evidence="2" type="ORF">EVAR_93722_1</name>
</gene>
<dbReference type="AlphaFoldDB" id="A0A4C1U2X2"/>
<evidence type="ECO:0000313" key="3">
    <source>
        <dbReference type="Proteomes" id="UP000299102"/>
    </source>
</evidence>
<sequence length="384" mass="43966">MICTTKWRWWCGLAFPSLLALWSSTRQHSQPDQQQMCVCDISLLYLSPLSRPGRPRFLLVGRTVEKSMNRRHIHGEATHPRLTPLRMTNHSIYAPFMPIWALKPLYRDCSARYMRYQSATDTVSMHGVSVSVYFTEIPTRCGAMKIWLQLSLAILVAAGVAGVTTLRACAELDQLHNSSAQPRRWVSYLGIPRPLAVWSTPDPTQLALAHLLTRILRHLLGYEDVIIRQLNSTQDALRRLTNISHQLIPDEFVVAPGLRVKSSTPDEELAKRIERDEKSFIRAYNRPRLRLRAELTVRATADPRCHITDTDWLHFSNFTPGDCDFLLYDEIKNDVPSSRVPECRAPHVYECVWYHDNQLRAFVPNVHSGLLHRLHAESAPGFCA</sequence>
<comment type="caution">
    <text evidence="2">The sequence shown here is derived from an EMBL/GenBank/DDBJ whole genome shotgun (WGS) entry which is preliminary data.</text>
</comment>
<feature type="signal peptide" evidence="1">
    <location>
        <begin position="1"/>
        <end position="27"/>
    </location>
</feature>
<protein>
    <submittedName>
        <fullName evidence="2">Uncharacterized protein</fullName>
    </submittedName>
</protein>
<dbReference type="Proteomes" id="UP000299102">
    <property type="component" value="Unassembled WGS sequence"/>
</dbReference>
<organism evidence="2 3">
    <name type="scientific">Eumeta variegata</name>
    <name type="common">Bagworm moth</name>
    <name type="synonym">Eumeta japonica</name>
    <dbReference type="NCBI Taxonomy" id="151549"/>
    <lineage>
        <taxon>Eukaryota</taxon>
        <taxon>Metazoa</taxon>
        <taxon>Ecdysozoa</taxon>
        <taxon>Arthropoda</taxon>
        <taxon>Hexapoda</taxon>
        <taxon>Insecta</taxon>
        <taxon>Pterygota</taxon>
        <taxon>Neoptera</taxon>
        <taxon>Endopterygota</taxon>
        <taxon>Lepidoptera</taxon>
        <taxon>Glossata</taxon>
        <taxon>Ditrysia</taxon>
        <taxon>Tineoidea</taxon>
        <taxon>Psychidae</taxon>
        <taxon>Oiketicinae</taxon>
        <taxon>Eumeta</taxon>
    </lineage>
</organism>
<evidence type="ECO:0000256" key="1">
    <source>
        <dbReference type="SAM" id="SignalP"/>
    </source>
</evidence>
<keyword evidence="1" id="KW-0732">Signal</keyword>